<protein>
    <submittedName>
        <fullName evidence="2">DUF2125 domain-containing protein</fullName>
    </submittedName>
</protein>
<accession>A0A4V1E0T8</accession>
<proteinExistence type="predicted"/>
<dbReference type="KEGG" id="pseb:EOK75_08515"/>
<organism evidence="2 3">
    <name type="scientific">Pseudorhodobacter turbinis</name>
    <dbReference type="NCBI Taxonomy" id="2500533"/>
    <lineage>
        <taxon>Bacteria</taxon>
        <taxon>Pseudomonadati</taxon>
        <taxon>Pseudomonadota</taxon>
        <taxon>Alphaproteobacteria</taxon>
        <taxon>Rhodobacterales</taxon>
        <taxon>Paracoccaceae</taxon>
        <taxon>Pseudorhodobacter</taxon>
    </lineage>
</organism>
<dbReference type="OrthoDB" id="7791409at2"/>
<evidence type="ECO:0000313" key="3">
    <source>
        <dbReference type="Proteomes" id="UP000298631"/>
    </source>
</evidence>
<sequence>MLTQFYGRLQPANHGNHIQSLPSYSACPLDPPSPHADATPQQSYTETRPMTSRILTITSISALTAFLAAPALADITAEEAWNSWKDLGTAHGQTLTTGSENRAGDTLTITDLTIELVQDDAKVAGVIPEVRFREMGDGRVEVTMSNAYTFNMESENAGGDPVSGTFNITQSGASLITSGTPAAMSHDYNADSLKVSVVDFVTDGMPRDMAIDMNLLDLAMTYNVEPGDIMSVASTFASKALMFSAKGTGNDGEGAFDIAGEAHNIAGVTASAIPAEMAESDIVSQLAKGMSSDGAFTYDRGSLKVRAEGEGGATSNFDSKSKGGSLKVAIDKDRMSYGVIGKGVEMKVSGSSIPFPELAGAYDQAAFNLTLPISKSDEAKDFSIETRLEGLTVSDAIWGMIDSGASLPRDPATLIVSLKGKAKPLIDMLSGDPEAAPQDPPPFEVESVNVEEVQLTVAGAEFKGNGTLAFDNSQPLVLGDVLPMPTGKLDLSLVGANTLLGKLQALGFVQQDMVMTFGMMAAMLGKPGTEPDSFTSQVEFLEGGKITVNGAPMPF</sequence>
<evidence type="ECO:0000313" key="2">
    <source>
        <dbReference type="EMBL" id="QCO55784.1"/>
    </source>
</evidence>
<dbReference type="AlphaFoldDB" id="A0A4V1E0T8"/>
<reference evidence="2 3" key="1">
    <citation type="submission" date="2019-05" db="EMBL/GenBank/DDBJ databases">
        <title>Pseudorhodobacter turbinis sp. nov., isolated from the gut of the Korean turban shell.</title>
        <authorList>
            <person name="Jeong Y.-S."/>
            <person name="Kang W.-R."/>
            <person name="Bae J.-W."/>
        </authorList>
    </citation>
    <scope>NUCLEOTIDE SEQUENCE [LARGE SCALE GENOMIC DNA]</scope>
    <source>
        <strain evidence="2 3">S12M18</strain>
    </source>
</reference>
<dbReference type="Proteomes" id="UP000298631">
    <property type="component" value="Chromosome"/>
</dbReference>
<gene>
    <name evidence="2" type="ORF">EOK75_08515</name>
</gene>
<feature type="compositionally biased region" description="Polar residues" evidence="1">
    <location>
        <begin position="39"/>
        <end position="49"/>
    </location>
</feature>
<feature type="region of interest" description="Disordered" evidence="1">
    <location>
        <begin position="20"/>
        <end position="49"/>
    </location>
</feature>
<keyword evidence="3" id="KW-1185">Reference proteome</keyword>
<dbReference type="EMBL" id="CP039964">
    <property type="protein sequence ID" value="QCO55784.1"/>
    <property type="molecule type" value="Genomic_DNA"/>
</dbReference>
<name>A0A4V1E0T8_9RHOB</name>
<evidence type="ECO:0000256" key="1">
    <source>
        <dbReference type="SAM" id="MobiDB-lite"/>
    </source>
</evidence>
<dbReference type="Pfam" id="PF09898">
    <property type="entry name" value="DUF2125"/>
    <property type="match status" value="1"/>
</dbReference>
<dbReference type="InterPro" id="IPR018666">
    <property type="entry name" value="DUF2125"/>
</dbReference>